<evidence type="ECO:0000313" key="2">
    <source>
        <dbReference type="Proteomes" id="UP000032735"/>
    </source>
</evidence>
<dbReference type="KEGG" id="xpo:XPG1_0781"/>
<gene>
    <name evidence="1" type="ORF">XPG1_0781</name>
</gene>
<proteinExistence type="predicted"/>
<accession>A0A068R0I9</accession>
<keyword evidence="2" id="KW-1185">Reference proteome</keyword>
<protein>
    <submittedName>
        <fullName evidence="1">Uncharacterized protein</fullName>
    </submittedName>
</protein>
<sequence length="54" mass="6092">MNKISTKWAKCVVKVKKQADEPFCDKKRLTDFTVARIIHPVLNQNAMRCGSSVG</sequence>
<name>A0A068R0I9_9GAMM</name>
<dbReference type="STRING" id="1354304.XPG1_0781"/>
<evidence type="ECO:0000313" key="1">
    <source>
        <dbReference type="EMBL" id="CDG20436.1"/>
    </source>
</evidence>
<dbReference type="AlphaFoldDB" id="A0A068R0I9"/>
<dbReference type="Proteomes" id="UP000032735">
    <property type="component" value="Chromosome"/>
</dbReference>
<reference evidence="1 2" key="1">
    <citation type="submission" date="2013-07" db="EMBL/GenBank/DDBJ databases">
        <authorList>
            <person name="Genoscope - CEA"/>
        </authorList>
    </citation>
    <scope>NUCLEOTIDE SEQUENCE [LARGE SCALE GENOMIC DNA]</scope>
    <source>
        <strain evidence="1 2">G6</strain>
    </source>
</reference>
<dbReference type="HOGENOM" id="CLU_3049490_0_0_6"/>
<dbReference type="RefSeq" id="WP_157879430.1">
    <property type="nucleotide sequence ID" value="NZ_FO704551.1"/>
</dbReference>
<dbReference type="EMBL" id="FO704551">
    <property type="protein sequence ID" value="CDG20436.1"/>
    <property type="molecule type" value="Genomic_DNA"/>
</dbReference>
<organism evidence="1 2">
    <name type="scientific">Xenorhabdus poinarii G6</name>
    <dbReference type="NCBI Taxonomy" id="1354304"/>
    <lineage>
        <taxon>Bacteria</taxon>
        <taxon>Pseudomonadati</taxon>
        <taxon>Pseudomonadota</taxon>
        <taxon>Gammaproteobacteria</taxon>
        <taxon>Enterobacterales</taxon>
        <taxon>Morganellaceae</taxon>
        <taxon>Xenorhabdus</taxon>
    </lineage>
</organism>